<feature type="chain" id="PRO_5032386290" evidence="1">
    <location>
        <begin position="28"/>
        <end position="157"/>
    </location>
</feature>
<reference evidence="2 3" key="1">
    <citation type="submission" date="2020-07" db="EMBL/GenBank/DDBJ databases">
        <title>Roseicoccus Jingziensis gen. nov., sp. nov., isolated from coastal seawater.</title>
        <authorList>
            <person name="Feng X."/>
        </authorList>
    </citation>
    <scope>NUCLEOTIDE SEQUENCE [LARGE SCALE GENOMIC DNA]</scope>
    <source>
        <strain evidence="2 3">N1E253</strain>
    </source>
</reference>
<keyword evidence="3" id="KW-1185">Reference proteome</keyword>
<evidence type="ECO:0000256" key="1">
    <source>
        <dbReference type="SAM" id="SignalP"/>
    </source>
</evidence>
<organism evidence="2 3">
    <name type="scientific">Oceaniferula marina</name>
    <dbReference type="NCBI Taxonomy" id="2748318"/>
    <lineage>
        <taxon>Bacteria</taxon>
        <taxon>Pseudomonadati</taxon>
        <taxon>Verrucomicrobiota</taxon>
        <taxon>Verrucomicrobiia</taxon>
        <taxon>Verrucomicrobiales</taxon>
        <taxon>Verrucomicrobiaceae</taxon>
        <taxon>Oceaniferula</taxon>
    </lineage>
</organism>
<keyword evidence="1" id="KW-0732">Signal</keyword>
<comment type="caution">
    <text evidence="2">The sequence shown here is derived from an EMBL/GenBank/DDBJ whole genome shotgun (WGS) entry which is preliminary data.</text>
</comment>
<sequence>MYPAPLLIRILTLASVFTLACNMQIHAEDKEDKVLLTPELFDYDYELAYYKKTNMLYVKMERMARYGRSILTISPKDLDLKKADIEDITGGGRRGSTYLSIPLKPNKQVLVHYWDSNPDEEEVKSPESIGYQNSVLICCSSSDAAKKLLGILAKLAK</sequence>
<proteinExistence type="predicted"/>
<feature type="signal peptide" evidence="1">
    <location>
        <begin position="1"/>
        <end position="27"/>
    </location>
</feature>
<dbReference type="AlphaFoldDB" id="A0A851GLL0"/>
<accession>A0A851GLL0</accession>
<gene>
    <name evidence="2" type="ORF">HW115_10110</name>
</gene>
<protein>
    <submittedName>
        <fullName evidence="2">Uncharacterized protein</fullName>
    </submittedName>
</protein>
<dbReference type="EMBL" id="JACBAZ010000003">
    <property type="protein sequence ID" value="NWK55967.1"/>
    <property type="molecule type" value="Genomic_DNA"/>
</dbReference>
<dbReference type="RefSeq" id="WP_178932513.1">
    <property type="nucleotide sequence ID" value="NZ_JACBAZ010000003.1"/>
</dbReference>
<name>A0A851GLL0_9BACT</name>
<evidence type="ECO:0000313" key="3">
    <source>
        <dbReference type="Proteomes" id="UP000557872"/>
    </source>
</evidence>
<dbReference type="Proteomes" id="UP000557872">
    <property type="component" value="Unassembled WGS sequence"/>
</dbReference>
<evidence type="ECO:0000313" key="2">
    <source>
        <dbReference type="EMBL" id="NWK55967.1"/>
    </source>
</evidence>